<dbReference type="AlphaFoldDB" id="A0A1U7ILQ4"/>
<evidence type="ECO:0000313" key="2">
    <source>
        <dbReference type="Proteomes" id="UP000185860"/>
    </source>
</evidence>
<name>A0A1U7ILQ4_9CYAN</name>
<dbReference type="OrthoDB" id="485326at2"/>
<comment type="caution">
    <text evidence="1">The sequence shown here is derived from an EMBL/GenBank/DDBJ whole genome shotgun (WGS) entry which is preliminary data.</text>
</comment>
<gene>
    <name evidence="1" type="ORF">NIES2119_11250</name>
</gene>
<proteinExistence type="predicted"/>
<reference evidence="1 2" key="1">
    <citation type="submission" date="2016-11" db="EMBL/GenBank/DDBJ databases">
        <title>Draft Genome Sequences of Nine Cyanobacterial Strains from Diverse Habitats.</title>
        <authorList>
            <person name="Zhu T."/>
            <person name="Hou S."/>
            <person name="Lu X."/>
            <person name="Hess W.R."/>
        </authorList>
    </citation>
    <scope>NUCLEOTIDE SEQUENCE [LARGE SCALE GENOMIC DNA]</scope>
    <source>
        <strain evidence="1 2">IAM M-71</strain>
    </source>
</reference>
<accession>A0A1U7ILQ4</accession>
<dbReference type="STRING" id="454136.NIES2119_11250"/>
<dbReference type="RefSeq" id="WP_073593565.1">
    <property type="nucleotide sequence ID" value="NZ_MRCE01000009.1"/>
</dbReference>
<dbReference type="Proteomes" id="UP000185860">
    <property type="component" value="Unassembled WGS sequence"/>
</dbReference>
<organism evidence="1 2">
    <name type="scientific">[Phormidium ambiguum] IAM M-71</name>
    <dbReference type="NCBI Taxonomy" id="454136"/>
    <lineage>
        <taxon>Bacteria</taxon>
        <taxon>Bacillati</taxon>
        <taxon>Cyanobacteriota</taxon>
        <taxon>Cyanophyceae</taxon>
        <taxon>Oscillatoriophycideae</taxon>
        <taxon>Aerosakkonematales</taxon>
        <taxon>Aerosakkonemataceae</taxon>
        <taxon>Floridanema</taxon>
    </lineage>
</organism>
<protein>
    <submittedName>
        <fullName evidence="1">Uncharacterized protein</fullName>
    </submittedName>
</protein>
<evidence type="ECO:0000313" key="1">
    <source>
        <dbReference type="EMBL" id="OKH38125.1"/>
    </source>
</evidence>
<sequence length="129" mass="14766">MEYVYYFANASLTLRVIDYLNARPWLGINFITVIHDLDGWVVKIKFLGYLNSEEEGDLRAILNEFGIPYQPEIQIKMAMWALEIGKSPLYVIANYQVAVVAHGSPNTAEIQEFCNQFIEDLGYSPQTLL</sequence>
<dbReference type="EMBL" id="MRCE01000009">
    <property type="protein sequence ID" value="OKH38125.1"/>
    <property type="molecule type" value="Genomic_DNA"/>
</dbReference>